<feature type="chain" id="PRO_5002181677" evidence="2">
    <location>
        <begin position="22"/>
        <end position="242"/>
    </location>
</feature>
<dbReference type="PANTHER" id="PTHR36920">
    <property type="match status" value="1"/>
</dbReference>
<keyword evidence="4" id="KW-1185">Reference proteome</keyword>
<feature type="signal peptide" evidence="2">
    <location>
        <begin position="1"/>
        <end position="21"/>
    </location>
</feature>
<accession>A0A0C4YFE5</accession>
<dbReference type="Proteomes" id="UP000031843">
    <property type="component" value="Chromosome main"/>
</dbReference>
<reference evidence="3 4" key="1">
    <citation type="journal article" date="2015" name="Genome Announc.">
        <title>Complete Genome Sequence of Cupriavidus basilensis 4G11, Isolated from the Oak Ridge Field Research Center Site.</title>
        <authorList>
            <person name="Ray J."/>
            <person name="Waters R.J."/>
            <person name="Skerker J.M."/>
            <person name="Kuehl J.V."/>
            <person name="Price M.N."/>
            <person name="Huang J."/>
            <person name="Chakraborty R."/>
            <person name="Arkin A.P."/>
            <person name="Deutschbauer A."/>
        </authorList>
    </citation>
    <scope>NUCLEOTIDE SEQUENCE [LARGE SCALE GENOMIC DNA]</scope>
    <source>
        <strain evidence="3">4G11</strain>
    </source>
</reference>
<dbReference type="Pfam" id="PF03922">
    <property type="entry name" value="OmpW"/>
    <property type="match status" value="1"/>
</dbReference>
<dbReference type="Gene3D" id="2.40.160.20">
    <property type="match status" value="1"/>
</dbReference>
<dbReference type="GO" id="GO:0055085">
    <property type="term" value="P:transmembrane transport"/>
    <property type="evidence" value="ECO:0007669"/>
    <property type="project" value="TreeGrafter"/>
</dbReference>
<dbReference type="STRING" id="68895.RR42_m4137"/>
<dbReference type="PANTHER" id="PTHR36920:SF1">
    <property type="entry name" value="OUTER MEMBRANE PROTEIN W"/>
    <property type="match status" value="1"/>
</dbReference>
<dbReference type="OrthoDB" id="9807574at2"/>
<dbReference type="SUPFAM" id="SSF56925">
    <property type="entry name" value="OMPA-like"/>
    <property type="match status" value="1"/>
</dbReference>
<proteinExistence type="predicted"/>
<dbReference type="GO" id="GO:0009279">
    <property type="term" value="C:cell outer membrane"/>
    <property type="evidence" value="ECO:0007669"/>
    <property type="project" value="UniProtKB-SubCell"/>
</dbReference>
<evidence type="ECO:0000256" key="1">
    <source>
        <dbReference type="ARBA" id="ARBA00004442"/>
    </source>
</evidence>
<organism evidence="3 4">
    <name type="scientific">Cupriavidus basilensis</name>
    <dbReference type="NCBI Taxonomy" id="68895"/>
    <lineage>
        <taxon>Bacteria</taxon>
        <taxon>Pseudomonadati</taxon>
        <taxon>Pseudomonadota</taxon>
        <taxon>Betaproteobacteria</taxon>
        <taxon>Burkholderiales</taxon>
        <taxon>Burkholderiaceae</taxon>
        <taxon>Cupriavidus</taxon>
    </lineage>
</organism>
<sequence>MSPKKILLASVAMLVAGAAQAQSAGSNIVSLGWFRVMPTSSADALVVDSIGGVPINHTEAGTSAKIQSADTLGIAFTHFFTDNIAGEIVAGIPPKHDVEGAGTFAKYGTLGNVRQWSPAVLVKYHFGQAKTKFRPYVGLGVNYTWFTDETINNQTFVRSEFGPNARMTASAKSSWNPVFNVGANYAITDNWFVGLSVSYLPLSSTATLTTQNAGAAGNATVVSHTKIKIDPVVTFLNVGYRF</sequence>
<dbReference type="KEGG" id="cbw:RR42_m4137"/>
<protein>
    <submittedName>
        <fullName evidence="3">Outer membrane protein W</fullName>
    </submittedName>
</protein>
<evidence type="ECO:0000313" key="3">
    <source>
        <dbReference type="EMBL" id="AJG21485.1"/>
    </source>
</evidence>
<dbReference type="EMBL" id="CP010536">
    <property type="protein sequence ID" value="AJG21485.1"/>
    <property type="molecule type" value="Genomic_DNA"/>
</dbReference>
<name>A0A0C4YFE5_9BURK</name>
<evidence type="ECO:0000256" key="2">
    <source>
        <dbReference type="SAM" id="SignalP"/>
    </source>
</evidence>
<dbReference type="RefSeq" id="WP_043350855.1">
    <property type="nucleotide sequence ID" value="NZ_CP010536.1"/>
</dbReference>
<gene>
    <name evidence="3" type="ORF">RR42_m4137</name>
</gene>
<keyword evidence="2" id="KW-0732">Signal</keyword>
<dbReference type="InterPro" id="IPR011250">
    <property type="entry name" value="OMP/PagP_B-barrel"/>
</dbReference>
<evidence type="ECO:0000313" key="4">
    <source>
        <dbReference type="Proteomes" id="UP000031843"/>
    </source>
</evidence>
<dbReference type="InterPro" id="IPR005618">
    <property type="entry name" value="OMPW"/>
</dbReference>
<comment type="subcellular location">
    <subcellularLocation>
        <location evidence="1">Cell outer membrane</location>
    </subcellularLocation>
</comment>
<dbReference type="AlphaFoldDB" id="A0A0C4YFE5"/>